<dbReference type="OrthoDB" id="9800582at2"/>
<dbReference type="InterPro" id="IPR003000">
    <property type="entry name" value="Sirtuin"/>
</dbReference>
<dbReference type="EMBL" id="NEVL01000004">
    <property type="protein sequence ID" value="OZI32891.1"/>
    <property type="molecule type" value="Genomic_DNA"/>
</dbReference>
<dbReference type="EC" id="2.3.1.286" evidence="1"/>
<feature type="domain" description="Deacetylase sirtuin-type" evidence="5">
    <location>
        <begin position="3"/>
        <end position="281"/>
    </location>
</feature>
<evidence type="ECO:0000259" key="5">
    <source>
        <dbReference type="PROSITE" id="PS50305"/>
    </source>
</evidence>
<name>A0A261S6Z2_9BORD</name>
<dbReference type="InterPro" id="IPR026591">
    <property type="entry name" value="Sirtuin_cat_small_dom_sf"/>
</dbReference>
<comment type="caution">
    <text evidence="4">Lacks conserved residue(s) required for the propagation of feature annotation.</text>
</comment>
<organism evidence="6 7">
    <name type="scientific">Bordetella genomosp. 1</name>
    <dbReference type="NCBI Taxonomy" id="1395607"/>
    <lineage>
        <taxon>Bacteria</taxon>
        <taxon>Pseudomonadati</taxon>
        <taxon>Pseudomonadota</taxon>
        <taxon>Betaproteobacteria</taxon>
        <taxon>Burkholderiales</taxon>
        <taxon>Alcaligenaceae</taxon>
        <taxon>Bordetella</taxon>
    </lineage>
</organism>
<protein>
    <recommendedName>
        <fullName evidence="1">protein acetyllysine N-acetyltransferase</fullName>
        <ecNumber evidence="1">2.3.1.286</ecNumber>
    </recommendedName>
</protein>
<dbReference type="Proteomes" id="UP000217005">
    <property type="component" value="Unassembled WGS sequence"/>
</dbReference>
<dbReference type="Gene3D" id="3.40.50.1220">
    <property type="entry name" value="TPP-binding domain"/>
    <property type="match status" value="1"/>
</dbReference>
<proteinExistence type="predicted"/>
<evidence type="ECO:0000256" key="4">
    <source>
        <dbReference type="PROSITE-ProRule" id="PRU00236"/>
    </source>
</evidence>
<evidence type="ECO:0000313" key="7">
    <source>
        <dbReference type="Proteomes" id="UP000217005"/>
    </source>
</evidence>
<keyword evidence="2" id="KW-0808">Transferase</keyword>
<accession>A0A261S6Z2</accession>
<evidence type="ECO:0000256" key="2">
    <source>
        <dbReference type="ARBA" id="ARBA00022679"/>
    </source>
</evidence>
<dbReference type="InterPro" id="IPR050134">
    <property type="entry name" value="NAD-dep_sirtuin_deacylases"/>
</dbReference>
<dbReference type="Pfam" id="PF02146">
    <property type="entry name" value="SIR2"/>
    <property type="match status" value="1"/>
</dbReference>
<dbReference type="PANTHER" id="PTHR11085:SF4">
    <property type="entry name" value="NAD-DEPENDENT PROTEIN DEACYLASE"/>
    <property type="match status" value="1"/>
</dbReference>
<dbReference type="GO" id="GO:0017136">
    <property type="term" value="F:histone deacetylase activity, NAD-dependent"/>
    <property type="evidence" value="ECO:0007669"/>
    <property type="project" value="TreeGrafter"/>
</dbReference>
<evidence type="ECO:0000313" key="6">
    <source>
        <dbReference type="EMBL" id="OZI32891.1"/>
    </source>
</evidence>
<evidence type="ECO:0000256" key="1">
    <source>
        <dbReference type="ARBA" id="ARBA00012928"/>
    </source>
</evidence>
<dbReference type="PANTHER" id="PTHR11085">
    <property type="entry name" value="NAD-DEPENDENT PROTEIN DEACYLASE SIRTUIN-5, MITOCHONDRIAL-RELATED"/>
    <property type="match status" value="1"/>
</dbReference>
<dbReference type="RefSeq" id="WP_094827886.1">
    <property type="nucleotide sequence ID" value="NZ_NEVL01000004.1"/>
</dbReference>
<dbReference type="Gene3D" id="3.30.1600.10">
    <property type="entry name" value="SIR2/SIRT2 'Small Domain"/>
    <property type="match status" value="1"/>
</dbReference>
<dbReference type="AlphaFoldDB" id="A0A261S6Z2"/>
<dbReference type="SUPFAM" id="SSF52467">
    <property type="entry name" value="DHS-like NAD/FAD-binding domain"/>
    <property type="match status" value="1"/>
</dbReference>
<keyword evidence="3" id="KW-0520">NAD</keyword>
<sequence length="281" mass="29968">MPHADPAHALARATDLVARASSLLVVAGAGMGVDSGLPDFRGREGLWRAYPALGRRRMDFTDIAAPQAFHDDAALAWGFYGHRLARYRETAPHAGFGLLRAWGRGLPQGVAVFTSNVDGQFQRAGFDDVPLTECHGSLHHLQCLLPCSDAIWSADDFVPVIDPQTGLLTSAPPRCPRCGALARPNVLMFGDYDWLGARTDAQFDALEPWLGAARELVVIEIGAGTAVATARAFTQRVARACGAAVVRINRDDAGISGDARHVPLKMSALAALRGIEALRAA</sequence>
<reference evidence="6 7" key="1">
    <citation type="submission" date="2017-05" db="EMBL/GenBank/DDBJ databases">
        <title>Complete and WGS of Bordetella genogroups.</title>
        <authorList>
            <person name="Spilker T."/>
            <person name="LiPuma J."/>
        </authorList>
    </citation>
    <scope>NUCLEOTIDE SEQUENCE [LARGE SCALE GENOMIC DNA]</scope>
    <source>
        <strain evidence="6 7">AU17610</strain>
    </source>
</reference>
<comment type="caution">
    <text evidence="6">The sequence shown here is derived from an EMBL/GenBank/DDBJ whole genome shotgun (WGS) entry which is preliminary data.</text>
</comment>
<dbReference type="GO" id="GO:0070403">
    <property type="term" value="F:NAD+ binding"/>
    <property type="evidence" value="ECO:0007669"/>
    <property type="project" value="InterPro"/>
</dbReference>
<dbReference type="InterPro" id="IPR026590">
    <property type="entry name" value="Ssirtuin_cat_dom"/>
</dbReference>
<evidence type="ECO:0000256" key="3">
    <source>
        <dbReference type="ARBA" id="ARBA00023027"/>
    </source>
</evidence>
<dbReference type="PROSITE" id="PS50305">
    <property type="entry name" value="SIRTUIN"/>
    <property type="match status" value="1"/>
</dbReference>
<gene>
    <name evidence="6" type="ORF">CEG14_18565</name>
</gene>
<dbReference type="InterPro" id="IPR029035">
    <property type="entry name" value="DHS-like_NAD/FAD-binding_dom"/>
</dbReference>